<organism evidence="2 3">
    <name type="scientific">Balneatrix alpica</name>
    <dbReference type="NCBI Taxonomy" id="75684"/>
    <lineage>
        <taxon>Bacteria</taxon>
        <taxon>Pseudomonadati</taxon>
        <taxon>Pseudomonadota</taxon>
        <taxon>Gammaproteobacteria</taxon>
        <taxon>Oceanospirillales</taxon>
        <taxon>Balneatrichaceae</taxon>
        <taxon>Balneatrix</taxon>
    </lineage>
</organism>
<feature type="chain" id="PRO_5045729916" evidence="1">
    <location>
        <begin position="29"/>
        <end position="297"/>
    </location>
</feature>
<evidence type="ECO:0000313" key="2">
    <source>
        <dbReference type="EMBL" id="MFB9885645.1"/>
    </source>
</evidence>
<dbReference type="EMBL" id="JBHLZN010000001">
    <property type="protein sequence ID" value="MFB9885645.1"/>
    <property type="molecule type" value="Genomic_DNA"/>
</dbReference>
<proteinExistence type="predicted"/>
<dbReference type="Proteomes" id="UP001589628">
    <property type="component" value="Unassembled WGS sequence"/>
</dbReference>
<evidence type="ECO:0000313" key="3">
    <source>
        <dbReference type="Proteomes" id="UP001589628"/>
    </source>
</evidence>
<sequence length="297" mass="34221">MRRNIFSLWRLSAVLSWLLLVLAAPATANTDQRGSQDHPLFERYPLSWIVDYRREIKPEYMLATGPMLKVNGRVQVESEERLRGQLWQITYQLPAEHHPREAFTFMREQLAGYEAEVLFQCRARACGDSAYWANQVFRKANLYGLDREQDYLAARFSQNGNDIYVALYSVLRGNKRAFLHLEVMHAGRTGVSEGPLRRQVPVAFSSDDQLVTPALPQEWLAPLRNGQWRQLWILSHLGGAEEPAVLLERGRNRAEQFKRLLRDQGIVDIPIEVWPLGNFAGAKAAEAYLELWAYPQE</sequence>
<feature type="signal peptide" evidence="1">
    <location>
        <begin position="1"/>
        <end position="28"/>
    </location>
</feature>
<name>A0ABV5Z9W4_9GAMM</name>
<protein>
    <submittedName>
        <fullName evidence="2">DUF4892 domain-containing protein</fullName>
    </submittedName>
</protein>
<dbReference type="Pfam" id="PF16234">
    <property type="entry name" value="DUF4892"/>
    <property type="match status" value="1"/>
</dbReference>
<keyword evidence="3" id="KW-1185">Reference proteome</keyword>
<comment type="caution">
    <text evidence="2">The sequence shown here is derived from an EMBL/GenBank/DDBJ whole genome shotgun (WGS) entry which is preliminary data.</text>
</comment>
<reference evidence="2 3" key="1">
    <citation type="submission" date="2024-09" db="EMBL/GenBank/DDBJ databases">
        <authorList>
            <person name="Sun Q."/>
            <person name="Mori K."/>
        </authorList>
    </citation>
    <scope>NUCLEOTIDE SEQUENCE [LARGE SCALE GENOMIC DNA]</scope>
    <source>
        <strain evidence="2 3">ATCC 51285</strain>
    </source>
</reference>
<evidence type="ECO:0000256" key="1">
    <source>
        <dbReference type="SAM" id="SignalP"/>
    </source>
</evidence>
<keyword evidence="1" id="KW-0732">Signal</keyword>
<dbReference type="InterPro" id="IPR032608">
    <property type="entry name" value="DUF4892"/>
</dbReference>
<dbReference type="RefSeq" id="WP_162157436.1">
    <property type="nucleotide sequence ID" value="NZ_JBHLZN010000001.1"/>
</dbReference>
<gene>
    <name evidence="2" type="ORF">ACFFLH_04395</name>
</gene>
<accession>A0ABV5Z9W4</accession>